<dbReference type="Gene3D" id="3.90.70.10">
    <property type="entry name" value="Cysteine proteinases"/>
    <property type="match status" value="1"/>
</dbReference>
<dbReference type="SMR" id="A0A2J8LIP2"/>
<dbReference type="EMBL" id="NBAG03000289">
    <property type="protein sequence ID" value="PNI47139.1"/>
    <property type="molecule type" value="Genomic_DNA"/>
</dbReference>
<dbReference type="AlphaFoldDB" id="A0A2J8LIP2"/>
<evidence type="ECO:0000256" key="2">
    <source>
        <dbReference type="ARBA" id="ARBA00022801"/>
    </source>
</evidence>
<proteinExistence type="predicted"/>
<keyword evidence="3" id="KW-0788">Thiol protease</keyword>
<protein>
    <submittedName>
        <fullName evidence="4">BLMH isoform 11</fullName>
    </submittedName>
</protein>
<dbReference type="SUPFAM" id="SSF54001">
    <property type="entry name" value="Cysteine proteinases"/>
    <property type="match status" value="1"/>
</dbReference>
<keyword evidence="1" id="KW-0645">Protease</keyword>
<evidence type="ECO:0000313" key="4">
    <source>
        <dbReference type="EMBL" id="PNI47139.1"/>
    </source>
</evidence>
<reference evidence="4 5" key="1">
    <citation type="submission" date="2017-12" db="EMBL/GenBank/DDBJ databases">
        <title>High-resolution comparative analysis of great ape genomes.</title>
        <authorList>
            <person name="Pollen A."/>
            <person name="Hastie A."/>
            <person name="Hormozdiari F."/>
            <person name="Dougherty M."/>
            <person name="Liu R."/>
            <person name="Chaisson M."/>
            <person name="Hoppe E."/>
            <person name="Hill C."/>
            <person name="Pang A."/>
            <person name="Hillier L."/>
            <person name="Baker C."/>
            <person name="Armstrong J."/>
            <person name="Shendure J."/>
            <person name="Paten B."/>
            <person name="Wilson R."/>
            <person name="Chao H."/>
            <person name="Schneider V."/>
            <person name="Ventura M."/>
            <person name="Kronenberg Z."/>
            <person name="Murali S."/>
            <person name="Gordon D."/>
            <person name="Cantsilieris S."/>
            <person name="Munson K."/>
            <person name="Nelson B."/>
            <person name="Raja A."/>
            <person name="Underwood J."/>
            <person name="Diekhans M."/>
            <person name="Fiddes I."/>
            <person name="Haussler D."/>
            <person name="Eichler E."/>
        </authorList>
    </citation>
    <scope>NUCLEOTIDE SEQUENCE [LARGE SCALE GENOMIC DNA]</scope>
    <source>
        <strain evidence="4">Yerkes chimp pedigree #C0471</strain>
    </source>
</reference>
<accession>A0A2J8LIP2</accession>
<organism evidence="4 5">
    <name type="scientific">Pan troglodytes</name>
    <name type="common">Chimpanzee</name>
    <dbReference type="NCBI Taxonomy" id="9598"/>
    <lineage>
        <taxon>Eukaryota</taxon>
        <taxon>Metazoa</taxon>
        <taxon>Chordata</taxon>
        <taxon>Craniata</taxon>
        <taxon>Vertebrata</taxon>
        <taxon>Euteleostomi</taxon>
        <taxon>Mammalia</taxon>
        <taxon>Eutheria</taxon>
        <taxon>Euarchontoglires</taxon>
        <taxon>Primates</taxon>
        <taxon>Haplorrhini</taxon>
        <taxon>Catarrhini</taxon>
        <taxon>Hominidae</taxon>
        <taxon>Pan</taxon>
    </lineage>
</organism>
<dbReference type="PANTHER" id="PTHR10363:SF2">
    <property type="entry name" value="BLEOMYCIN HYDROLASE"/>
    <property type="match status" value="1"/>
</dbReference>
<evidence type="ECO:0000256" key="1">
    <source>
        <dbReference type="ARBA" id="ARBA00022670"/>
    </source>
</evidence>
<dbReference type="Proteomes" id="UP000236370">
    <property type="component" value="Unassembled WGS sequence"/>
</dbReference>
<dbReference type="GO" id="GO:0070005">
    <property type="term" value="F:cysteine-type aminopeptidase activity"/>
    <property type="evidence" value="ECO:0007669"/>
    <property type="project" value="InterPro"/>
</dbReference>
<name>A0A2J8LIP2_PANTR</name>
<dbReference type="InterPro" id="IPR004134">
    <property type="entry name" value="Peptidase_C1B"/>
</dbReference>
<evidence type="ECO:0000313" key="5">
    <source>
        <dbReference type="Proteomes" id="UP000236370"/>
    </source>
</evidence>
<keyword evidence="2" id="KW-0378">Hydrolase</keyword>
<comment type="caution">
    <text evidence="4">The sequence shown here is derived from an EMBL/GenBank/DDBJ whole genome shotgun (WGS) entry which is preliminary data.</text>
</comment>
<feature type="non-terminal residue" evidence="4">
    <location>
        <position position="67"/>
    </location>
</feature>
<gene>
    <name evidence="4" type="ORF">CK820_G0028530</name>
</gene>
<evidence type="ECO:0000256" key="3">
    <source>
        <dbReference type="ARBA" id="ARBA00022807"/>
    </source>
</evidence>
<dbReference type="InterPro" id="IPR038765">
    <property type="entry name" value="Papain-like_cys_pep_sf"/>
</dbReference>
<sequence>MRLPFMKKLNIEEFEFSQSYLFFWDKVERCYFFLSAFVDTAQRKEPEDGRLVQFLLMNPANDGGQWD</sequence>
<dbReference type="Pfam" id="PF03051">
    <property type="entry name" value="Peptidase_C1_2"/>
    <property type="match status" value="1"/>
</dbReference>
<dbReference type="PANTHER" id="PTHR10363">
    <property type="entry name" value="BLEOMYCIN HYDROLASE"/>
    <property type="match status" value="1"/>
</dbReference>
<dbReference type="GO" id="GO:0006508">
    <property type="term" value="P:proteolysis"/>
    <property type="evidence" value="ECO:0007669"/>
    <property type="project" value="UniProtKB-KW"/>
</dbReference>